<reference evidence="5 6" key="1">
    <citation type="journal article" date="2017" name="Plant Biotechnol. J.">
        <title>A comprehensive draft genome sequence for lupin (Lupinus angustifolius), an emerging health food: insights into plant-microbe interactions and legume evolution.</title>
        <authorList>
            <person name="Hane J.K."/>
            <person name="Ming Y."/>
            <person name="Kamphuis L.G."/>
            <person name="Nelson M.N."/>
            <person name="Garg G."/>
            <person name="Atkins C.A."/>
            <person name="Bayer P.E."/>
            <person name="Bravo A."/>
            <person name="Bringans S."/>
            <person name="Cannon S."/>
            <person name="Edwards D."/>
            <person name="Foley R."/>
            <person name="Gao L.L."/>
            <person name="Harrison M.J."/>
            <person name="Huang W."/>
            <person name="Hurgobin B."/>
            <person name="Li S."/>
            <person name="Liu C.W."/>
            <person name="McGrath A."/>
            <person name="Morahan G."/>
            <person name="Murray J."/>
            <person name="Weller J."/>
            <person name="Jian J."/>
            <person name="Singh K.B."/>
        </authorList>
    </citation>
    <scope>NUCLEOTIDE SEQUENCE [LARGE SCALE GENOMIC DNA]</scope>
    <source>
        <strain evidence="6">cv. Tanjil</strain>
        <tissue evidence="5">Whole plant</tissue>
    </source>
</reference>
<dbReference type="Gene3D" id="3.30.40.10">
    <property type="entry name" value="Zinc/RING finger domain, C3HC4 (zinc finger)"/>
    <property type="match status" value="1"/>
</dbReference>
<dbReference type="STRING" id="3871.A0A4P1REJ6"/>
<keyword evidence="2" id="KW-0863">Zinc-finger</keyword>
<evidence type="ECO:0000256" key="3">
    <source>
        <dbReference type="ARBA" id="ARBA00022833"/>
    </source>
</evidence>
<dbReference type="Gramene" id="OIW08752">
    <property type="protein sequence ID" value="OIW08752"/>
    <property type="gene ID" value="TanjilG_03428"/>
</dbReference>
<evidence type="ECO:0000256" key="1">
    <source>
        <dbReference type="ARBA" id="ARBA00022723"/>
    </source>
</evidence>
<protein>
    <recommendedName>
        <fullName evidence="7">RING-type domain-containing protein</fullName>
    </recommendedName>
</protein>
<proteinExistence type="predicted"/>
<dbReference type="GO" id="GO:0004842">
    <property type="term" value="F:ubiquitin-protein transferase activity"/>
    <property type="evidence" value="ECO:0007669"/>
    <property type="project" value="TreeGrafter"/>
</dbReference>
<dbReference type="PANTHER" id="PTHR42647">
    <property type="entry name" value="SBP (S-RIBONUCLEASE BINDING PROTEIN) FAMILY PROTEIN"/>
    <property type="match status" value="1"/>
</dbReference>
<evidence type="ECO:0008006" key="7">
    <source>
        <dbReference type="Google" id="ProtNLM"/>
    </source>
</evidence>
<feature type="coiled-coil region" evidence="4">
    <location>
        <begin position="109"/>
        <end position="151"/>
    </location>
</feature>
<accession>A0A4P1REJ6</accession>
<keyword evidence="4" id="KW-0175">Coiled coil</keyword>
<dbReference type="Pfam" id="PF13920">
    <property type="entry name" value="zf-C3HC4_3"/>
    <property type="match status" value="1"/>
</dbReference>
<dbReference type="Proteomes" id="UP000188354">
    <property type="component" value="Chromosome LG07"/>
</dbReference>
<dbReference type="OrthoDB" id="1711136at2759"/>
<keyword evidence="3" id="KW-0862">Zinc</keyword>
<dbReference type="KEGG" id="lang:109353217"/>
<dbReference type="EMBL" id="CM007367">
    <property type="protein sequence ID" value="OIW08752.1"/>
    <property type="molecule type" value="Genomic_DNA"/>
</dbReference>
<evidence type="ECO:0000313" key="6">
    <source>
        <dbReference type="Proteomes" id="UP000188354"/>
    </source>
</evidence>
<evidence type="ECO:0000313" key="5">
    <source>
        <dbReference type="EMBL" id="OIW08752.1"/>
    </source>
</evidence>
<keyword evidence="1" id="KW-0479">Metal-binding</keyword>
<gene>
    <name evidence="5" type="ORF">TanjilG_03428</name>
</gene>
<sequence>MAIQTQFYHTNGGSSPFCDNGFYASGFTDSCFNPQQIQHLQQLQQLHQCSQQSYNESHNNLVDPNLLVYNSKALNPPKSFFQLEDIDQYIRLQNEKLRFVLQELVKQQASELQNRVESHSLKLLKQKDEEIAKATKKRVELEDFIIRLETENQGWEKMAQENEATALSLYKTLEEMKEKASYNNNEMVVADDAESWCDERRRDKEEGIVRGNRTRVEMEQITKEMMVCKSCNSERSCFLFLPCRHLCSCKTCDAFLKDCPVCTMPKKASIETLI</sequence>
<dbReference type="PANTHER" id="PTHR42647:SF6">
    <property type="entry name" value="RING-TYPE DOMAIN-CONTAINING PROTEIN"/>
    <property type="match status" value="1"/>
</dbReference>
<name>A0A4P1REJ6_LUPAN</name>
<organism evidence="5 6">
    <name type="scientific">Lupinus angustifolius</name>
    <name type="common">Narrow-leaved blue lupine</name>
    <dbReference type="NCBI Taxonomy" id="3871"/>
    <lineage>
        <taxon>Eukaryota</taxon>
        <taxon>Viridiplantae</taxon>
        <taxon>Streptophyta</taxon>
        <taxon>Embryophyta</taxon>
        <taxon>Tracheophyta</taxon>
        <taxon>Spermatophyta</taxon>
        <taxon>Magnoliopsida</taxon>
        <taxon>eudicotyledons</taxon>
        <taxon>Gunneridae</taxon>
        <taxon>Pentapetalae</taxon>
        <taxon>rosids</taxon>
        <taxon>fabids</taxon>
        <taxon>Fabales</taxon>
        <taxon>Fabaceae</taxon>
        <taxon>Papilionoideae</taxon>
        <taxon>50 kb inversion clade</taxon>
        <taxon>genistoids sensu lato</taxon>
        <taxon>core genistoids</taxon>
        <taxon>Genisteae</taxon>
        <taxon>Lupinus</taxon>
    </lineage>
</organism>
<evidence type="ECO:0000256" key="2">
    <source>
        <dbReference type="ARBA" id="ARBA00022771"/>
    </source>
</evidence>
<dbReference type="AlphaFoldDB" id="A0A4P1REJ6"/>
<dbReference type="GO" id="GO:0008270">
    <property type="term" value="F:zinc ion binding"/>
    <property type="evidence" value="ECO:0007669"/>
    <property type="project" value="UniProtKB-KW"/>
</dbReference>
<keyword evidence="6" id="KW-1185">Reference proteome</keyword>
<dbReference type="InterPro" id="IPR013083">
    <property type="entry name" value="Znf_RING/FYVE/PHD"/>
</dbReference>
<evidence type="ECO:0000256" key="4">
    <source>
        <dbReference type="SAM" id="Coils"/>
    </source>
</evidence>